<evidence type="ECO:0000256" key="4">
    <source>
        <dbReference type="ARBA" id="ARBA00022679"/>
    </source>
</evidence>
<dbReference type="SUPFAM" id="SSF52047">
    <property type="entry name" value="RNI-like"/>
    <property type="match status" value="2"/>
</dbReference>
<gene>
    <name evidence="17" type="ORF">HAX54_018216</name>
</gene>
<keyword evidence="11 14" id="KW-1133">Transmembrane helix</keyword>
<evidence type="ECO:0000313" key="17">
    <source>
        <dbReference type="EMBL" id="MCD9559888.1"/>
    </source>
</evidence>
<proteinExistence type="inferred from homology"/>
<organism evidence="17 18">
    <name type="scientific">Datura stramonium</name>
    <name type="common">Jimsonweed</name>
    <name type="synonym">Common thornapple</name>
    <dbReference type="NCBI Taxonomy" id="4076"/>
    <lineage>
        <taxon>Eukaryota</taxon>
        <taxon>Viridiplantae</taxon>
        <taxon>Streptophyta</taxon>
        <taxon>Embryophyta</taxon>
        <taxon>Tracheophyta</taxon>
        <taxon>Spermatophyta</taxon>
        <taxon>Magnoliopsida</taxon>
        <taxon>eudicotyledons</taxon>
        <taxon>Gunneridae</taxon>
        <taxon>Pentapetalae</taxon>
        <taxon>asterids</taxon>
        <taxon>lamiids</taxon>
        <taxon>Solanales</taxon>
        <taxon>Solanaceae</taxon>
        <taxon>Solanoideae</taxon>
        <taxon>Datureae</taxon>
        <taxon>Datura</taxon>
    </lineage>
</organism>
<evidence type="ECO:0000256" key="7">
    <source>
        <dbReference type="ARBA" id="ARBA00022737"/>
    </source>
</evidence>
<evidence type="ECO:0000256" key="11">
    <source>
        <dbReference type="ARBA" id="ARBA00022989"/>
    </source>
</evidence>
<evidence type="ECO:0000256" key="2">
    <source>
        <dbReference type="ARBA" id="ARBA00008684"/>
    </source>
</evidence>
<dbReference type="InterPro" id="IPR011009">
    <property type="entry name" value="Kinase-like_dom_sf"/>
</dbReference>
<evidence type="ECO:0000256" key="3">
    <source>
        <dbReference type="ARBA" id="ARBA00022614"/>
    </source>
</evidence>
<evidence type="ECO:0000256" key="10">
    <source>
        <dbReference type="ARBA" id="ARBA00022840"/>
    </source>
</evidence>
<dbReference type="InterPro" id="IPR032675">
    <property type="entry name" value="LRR_dom_sf"/>
</dbReference>
<dbReference type="InterPro" id="IPR003591">
    <property type="entry name" value="Leu-rich_rpt_typical-subtyp"/>
</dbReference>
<dbReference type="Gene3D" id="1.10.510.10">
    <property type="entry name" value="Transferase(Phosphotransferase) domain 1"/>
    <property type="match status" value="1"/>
</dbReference>
<reference evidence="17 18" key="1">
    <citation type="journal article" date="2021" name="BMC Genomics">
        <title>Datura genome reveals duplications of psychoactive alkaloid biosynthetic genes and high mutation rate following tissue culture.</title>
        <authorList>
            <person name="Rajewski A."/>
            <person name="Carter-House D."/>
            <person name="Stajich J."/>
            <person name="Litt A."/>
        </authorList>
    </citation>
    <scope>NUCLEOTIDE SEQUENCE [LARGE SCALE GENOMIC DNA]</scope>
    <source>
        <strain evidence="17">AR-01</strain>
    </source>
</reference>
<evidence type="ECO:0000256" key="15">
    <source>
        <dbReference type="SAM" id="SignalP"/>
    </source>
</evidence>
<evidence type="ECO:0000256" key="8">
    <source>
        <dbReference type="ARBA" id="ARBA00022741"/>
    </source>
</evidence>
<comment type="caution">
    <text evidence="17">The sequence shown here is derived from an EMBL/GenBank/DDBJ whole genome shotgun (WGS) entry which is preliminary data.</text>
</comment>
<sequence length="1157" mass="127379">MKKHIFLVILLFIVQYYSISISAAFSNETDQEALLAFQNLVTSPTHFLVNNWTKNTSFCSWFGVTCSSKRQRVVALALPDLQLQGTISPSLANLSFLRELNLENNSFHGGIPYGLGHLPRLRVIDLQNNQLEGSIPTNLFQHQRVQVISLAFNELGGEVWKGPWNVPELRVLNLRNNSLTGIIPPSVGNATELLNFSLAGNRISGDIPKEIGNLSQIADLSLTDNHLTGSIPAALFNISSLLAINLLYNSLSGPLLLDEGNIVSNLEFLSISKNQISGCIPSNICQLTELKMLSLSFNNITGEIPRNIGCLSKLEEFYIGHNPIKGTLPTSLGNISTLRNLYCGDSHIVGQIPPELGKLSNLRQLNFRNNYNLVGQIPEAIFNMSSLEFIDFSFNNLSGRIPEAIFNLSSLEIINFGSNNLSGRIPVTAGLHLPNLKQVSLGENQLEGEIPLFITNASKLEILELENNFLTGTIPNNLGNLRELKGLFLHNNQLTNEPREHELQFFNSLVNCRMLQYLAVGFNPLNAVLPNSIGNLSSTIVKIHMADAHISGFIPASTGNMSGLITLVLQDNNLMGNIPPEIGKLKQLQGLSLSNNKLQGHIPEIVCSLSNLVALAIDNNELSGLIPECLGNLSMLQLLYLGYNNFASKLPLSLWKMRSLLFLSMSRNSIEGEVPPDIGELKAIVKLDLSGNNFSGKVPSSLGELQNLKFLSLSNNSFLGSIPLSFANLVSLEFLDLSLNALSGNIPKSLEKLSYLKAINVSFNDLEGEIPNGGVFANSTLQSFLGNKGLCGMHILEVPACPIANPGQQSKSKELVLKIVTPVVTSSFLIFLLVSIWIMKQKKKGKSKDVEKVPEIRNYQLVSYHEIQRATNNFDGSNLIGVGSFGSVYKGTLSSGNVVAIKVLDLENEQVCKRFDTECKVIRNVRHRNLVPVITTCSSDYIRAFVLQFMPNGSLENWLYREDFHLNLLQRVSIMLDAAMAIEYLHHGHNTPIVHCDLKPSNVLLDEDMVAHVSDFGISKILAISKSMAHTETLGTLGYIAPEYGSEGIVSTSGDVYSYGIMLMEVLAKRRPTDEEICNENLDLRKWITQAFPGTMMDVVDGNLFPEEEQITSKSEICIASMIELALDCTKETPESRITMKDIVKRLNNIKNALLGM</sequence>
<evidence type="ECO:0000256" key="5">
    <source>
        <dbReference type="ARBA" id="ARBA00022692"/>
    </source>
</evidence>
<evidence type="ECO:0000259" key="16">
    <source>
        <dbReference type="PROSITE" id="PS50011"/>
    </source>
</evidence>
<keyword evidence="8 13" id="KW-0547">Nucleotide-binding</keyword>
<dbReference type="Pfam" id="PF23598">
    <property type="entry name" value="LRR_14"/>
    <property type="match status" value="1"/>
</dbReference>
<dbReference type="InterPro" id="IPR055414">
    <property type="entry name" value="LRR_R13L4/SHOC2-like"/>
</dbReference>
<dbReference type="InterPro" id="IPR017441">
    <property type="entry name" value="Protein_kinase_ATP_BS"/>
</dbReference>
<dbReference type="InterPro" id="IPR051809">
    <property type="entry name" value="Plant_receptor-like_S/T_kinase"/>
</dbReference>
<feature type="binding site" evidence="13">
    <location>
        <position position="902"/>
    </location>
    <ligand>
        <name>ATP</name>
        <dbReference type="ChEBI" id="CHEBI:30616"/>
    </ligand>
</feature>
<dbReference type="PROSITE" id="PS50011">
    <property type="entry name" value="PROTEIN_KINASE_DOM"/>
    <property type="match status" value="1"/>
</dbReference>
<keyword evidence="7" id="KW-0677">Repeat</keyword>
<dbReference type="InterPro" id="IPR013210">
    <property type="entry name" value="LRR_N_plant-typ"/>
</dbReference>
<keyword evidence="4" id="KW-0808">Transferase</keyword>
<dbReference type="InterPro" id="IPR008271">
    <property type="entry name" value="Ser/Thr_kinase_AS"/>
</dbReference>
<keyword evidence="12 14" id="KW-0472">Membrane</keyword>
<keyword evidence="10 13" id="KW-0067">ATP-binding</keyword>
<name>A0ABS8UM29_DATST</name>
<feature type="signal peptide" evidence="15">
    <location>
        <begin position="1"/>
        <end position="18"/>
    </location>
</feature>
<dbReference type="PROSITE" id="PS00107">
    <property type="entry name" value="PROTEIN_KINASE_ATP"/>
    <property type="match status" value="1"/>
</dbReference>
<dbReference type="Proteomes" id="UP000823775">
    <property type="component" value="Unassembled WGS sequence"/>
</dbReference>
<evidence type="ECO:0000313" key="18">
    <source>
        <dbReference type="Proteomes" id="UP000823775"/>
    </source>
</evidence>
<protein>
    <recommendedName>
        <fullName evidence="16">Protein kinase domain-containing protein</fullName>
    </recommendedName>
</protein>
<evidence type="ECO:0000256" key="1">
    <source>
        <dbReference type="ARBA" id="ARBA00004370"/>
    </source>
</evidence>
<keyword evidence="6 15" id="KW-0732">Signal</keyword>
<evidence type="ECO:0000256" key="9">
    <source>
        <dbReference type="ARBA" id="ARBA00022777"/>
    </source>
</evidence>
<dbReference type="PANTHER" id="PTHR27008">
    <property type="entry name" value="OS04G0122200 PROTEIN"/>
    <property type="match status" value="1"/>
</dbReference>
<dbReference type="SMART" id="SM00369">
    <property type="entry name" value="LRR_TYP"/>
    <property type="match status" value="12"/>
</dbReference>
<dbReference type="SUPFAM" id="SSF52058">
    <property type="entry name" value="L domain-like"/>
    <property type="match status" value="1"/>
</dbReference>
<dbReference type="PROSITE" id="PS00108">
    <property type="entry name" value="PROTEIN_KINASE_ST"/>
    <property type="match status" value="1"/>
</dbReference>
<dbReference type="EMBL" id="JACEIK010002238">
    <property type="protein sequence ID" value="MCD9559888.1"/>
    <property type="molecule type" value="Genomic_DNA"/>
</dbReference>
<keyword evidence="5 14" id="KW-0812">Transmembrane</keyword>
<dbReference type="Gene3D" id="3.80.10.10">
    <property type="entry name" value="Ribonuclease Inhibitor"/>
    <property type="match status" value="4"/>
</dbReference>
<dbReference type="Gene3D" id="3.30.200.20">
    <property type="entry name" value="Phosphorylase Kinase, domain 1"/>
    <property type="match status" value="1"/>
</dbReference>
<dbReference type="InterPro" id="IPR000719">
    <property type="entry name" value="Prot_kinase_dom"/>
</dbReference>
<dbReference type="Pfam" id="PF00560">
    <property type="entry name" value="LRR_1"/>
    <property type="match status" value="9"/>
</dbReference>
<keyword evidence="9" id="KW-0418">Kinase</keyword>
<accession>A0ABS8UM29</accession>
<feature type="chain" id="PRO_5045758547" description="Protein kinase domain-containing protein" evidence="15">
    <location>
        <begin position="19"/>
        <end position="1157"/>
    </location>
</feature>
<keyword evidence="3" id="KW-0433">Leucine-rich repeat</keyword>
<dbReference type="SUPFAM" id="SSF56112">
    <property type="entry name" value="Protein kinase-like (PK-like)"/>
    <property type="match status" value="1"/>
</dbReference>
<dbReference type="Pfam" id="PF00069">
    <property type="entry name" value="Pkinase"/>
    <property type="match status" value="1"/>
</dbReference>
<comment type="similarity">
    <text evidence="2">Belongs to the protein kinase superfamily. Ser/Thr protein kinase family.</text>
</comment>
<evidence type="ECO:0000256" key="14">
    <source>
        <dbReference type="SAM" id="Phobius"/>
    </source>
</evidence>
<feature type="domain" description="Protein kinase" evidence="16">
    <location>
        <begin position="874"/>
        <end position="1155"/>
    </location>
</feature>
<dbReference type="SMART" id="SM00365">
    <property type="entry name" value="LRR_SD22"/>
    <property type="match status" value="8"/>
</dbReference>
<dbReference type="InterPro" id="IPR001611">
    <property type="entry name" value="Leu-rich_rpt"/>
</dbReference>
<evidence type="ECO:0000256" key="12">
    <source>
        <dbReference type="ARBA" id="ARBA00023136"/>
    </source>
</evidence>
<keyword evidence="18" id="KW-1185">Reference proteome</keyword>
<evidence type="ECO:0000256" key="6">
    <source>
        <dbReference type="ARBA" id="ARBA00022729"/>
    </source>
</evidence>
<dbReference type="SMART" id="SM00220">
    <property type="entry name" value="S_TKc"/>
    <property type="match status" value="1"/>
</dbReference>
<dbReference type="Pfam" id="PF08263">
    <property type="entry name" value="LRRNT_2"/>
    <property type="match status" value="1"/>
</dbReference>
<comment type="subcellular location">
    <subcellularLocation>
        <location evidence="1">Membrane</location>
    </subcellularLocation>
</comment>
<evidence type="ECO:0000256" key="13">
    <source>
        <dbReference type="PROSITE-ProRule" id="PRU10141"/>
    </source>
</evidence>
<feature type="transmembrane region" description="Helical" evidence="14">
    <location>
        <begin position="815"/>
        <end position="838"/>
    </location>
</feature>
<dbReference type="PANTHER" id="PTHR27008:SF497">
    <property type="entry name" value="OS11G0695000 PROTEIN"/>
    <property type="match status" value="1"/>
</dbReference>